<comment type="caution">
    <text evidence="4">The sequence shown here is derived from an EMBL/GenBank/DDBJ whole genome shotgun (WGS) entry which is preliminary data.</text>
</comment>
<dbReference type="InterPro" id="IPR040680">
    <property type="entry name" value="DUF5643"/>
</dbReference>
<evidence type="ECO:0000256" key="1">
    <source>
        <dbReference type="SAM" id="Phobius"/>
    </source>
</evidence>
<organism evidence="4 5">
    <name type="scientific">Litchfieldia luteola</name>
    <dbReference type="NCBI Taxonomy" id="682179"/>
    <lineage>
        <taxon>Bacteria</taxon>
        <taxon>Bacillati</taxon>
        <taxon>Bacillota</taxon>
        <taxon>Bacilli</taxon>
        <taxon>Bacillales</taxon>
        <taxon>Bacillaceae</taxon>
        <taxon>Litchfieldia</taxon>
    </lineage>
</organism>
<keyword evidence="1" id="KW-0472">Membrane</keyword>
<name>A0ABR9QPI1_9BACI</name>
<evidence type="ECO:0000259" key="2">
    <source>
        <dbReference type="Pfam" id="PF13786"/>
    </source>
</evidence>
<dbReference type="InterPro" id="IPR025436">
    <property type="entry name" value="DUF4179"/>
</dbReference>
<keyword evidence="5" id="KW-1185">Reference proteome</keyword>
<feature type="domain" description="DUF4179" evidence="2">
    <location>
        <begin position="40"/>
        <end position="135"/>
    </location>
</feature>
<keyword evidence="1" id="KW-0812">Transmembrane</keyword>
<dbReference type="EMBL" id="JADCLJ010000024">
    <property type="protein sequence ID" value="MBE4910392.1"/>
    <property type="molecule type" value="Genomic_DNA"/>
</dbReference>
<gene>
    <name evidence="4" type="ORF">IMZ08_20330</name>
</gene>
<dbReference type="Pfam" id="PF13786">
    <property type="entry name" value="DUF4179"/>
    <property type="match status" value="1"/>
</dbReference>
<proteinExistence type="predicted"/>
<keyword evidence="1" id="KW-1133">Transmembrane helix</keyword>
<dbReference type="Proteomes" id="UP001516662">
    <property type="component" value="Unassembled WGS sequence"/>
</dbReference>
<dbReference type="Gene3D" id="2.60.40.1630">
    <property type="entry name" value="bacillus anthracis domain"/>
    <property type="match status" value="1"/>
</dbReference>
<evidence type="ECO:0000313" key="5">
    <source>
        <dbReference type="Proteomes" id="UP001516662"/>
    </source>
</evidence>
<accession>A0ABR9QPI1</accession>
<feature type="transmembrane region" description="Helical" evidence="1">
    <location>
        <begin position="47"/>
        <end position="65"/>
    </location>
</feature>
<evidence type="ECO:0000259" key="3">
    <source>
        <dbReference type="Pfam" id="PF18705"/>
    </source>
</evidence>
<dbReference type="Pfam" id="PF18705">
    <property type="entry name" value="DUF5643"/>
    <property type="match status" value="1"/>
</dbReference>
<reference evidence="4 5" key="1">
    <citation type="submission" date="2020-10" db="EMBL/GenBank/DDBJ databases">
        <title>Bacillus sp. HD4P25, an endophyte from a halophyte.</title>
        <authorList>
            <person name="Sun J.-Q."/>
        </authorList>
    </citation>
    <scope>NUCLEOTIDE SEQUENCE [LARGE SCALE GENOMIC DNA]</scope>
    <source>
        <strain evidence="4 5">YIM 93174</strain>
    </source>
</reference>
<protein>
    <submittedName>
        <fullName evidence="4">DUF4179 domain-containing protein</fullName>
    </submittedName>
</protein>
<evidence type="ECO:0000313" key="4">
    <source>
        <dbReference type="EMBL" id="MBE4910392.1"/>
    </source>
</evidence>
<feature type="domain" description="DUF5643" evidence="3">
    <location>
        <begin position="222"/>
        <end position="332"/>
    </location>
</feature>
<sequence>MFEKEEKQLQNLKQHYDDIPIPASIDERILKGIHRAKKKKRFSSVKWGSLAAGLFIVILLTSIRVSPTFAGYISNIPGLEKIVELVRFDKGLMSAIENDFYQEINVSQEHQGINITIDGAIVDEQKMVLFYTLESNRDIDSVFPDKIKLQDENGKDIEKIGFSYGGFQDLIKGQPVANTIDFHFEEQNFPESLILSVKLSELDSTWEIPFTIDQSKYQGMKEVIPLNETVSIEGQKITFDKVTILPTRVAVQLKYDEANTKQIFAFEDLRLIDENGERWNGISNGISASHLSNNERIIYLQSNYFKKPKELYLEFSSVRALDKDELEVVVDTATNELLKAPKDGMLSSVEKRGHDLAFLLNSSHPSDENFHYSLFSHDYRDQAGNEYSSNSSFSSDSPDGKQIGLVLENLEFTNPLTFTIVDYPSRITEAVRIKIK</sequence>
<dbReference type="RefSeq" id="WP_193539632.1">
    <property type="nucleotide sequence ID" value="NZ_JADCLJ010000024.1"/>
</dbReference>